<gene>
    <name evidence="1" type="ORF">ACFPTP_02090</name>
</gene>
<evidence type="ECO:0000313" key="1">
    <source>
        <dbReference type="EMBL" id="MFC5602055.1"/>
    </source>
</evidence>
<dbReference type="RefSeq" id="WP_381441750.1">
    <property type="nucleotide sequence ID" value="NZ_JBHSNP010000002.1"/>
</dbReference>
<evidence type="ECO:0000313" key="2">
    <source>
        <dbReference type="Proteomes" id="UP001596071"/>
    </source>
</evidence>
<dbReference type="InterPro" id="IPR008930">
    <property type="entry name" value="Terpenoid_cyclase/PrenylTrfase"/>
</dbReference>
<comment type="caution">
    <text evidence="1">The sequence shown here is derived from an EMBL/GenBank/DDBJ whole genome shotgun (WGS) entry which is preliminary data.</text>
</comment>
<organism evidence="1 2">
    <name type="scientific">Sporosarcina koreensis</name>
    <dbReference type="NCBI Taxonomy" id="334735"/>
    <lineage>
        <taxon>Bacteria</taxon>
        <taxon>Bacillati</taxon>
        <taxon>Bacillota</taxon>
        <taxon>Bacilli</taxon>
        <taxon>Bacillales</taxon>
        <taxon>Caryophanaceae</taxon>
        <taxon>Sporosarcina</taxon>
    </lineage>
</organism>
<dbReference type="SUPFAM" id="SSF48239">
    <property type="entry name" value="Terpenoid cyclases/Protein prenyltransferases"/>
    <property type="match status" value="1"/>
</dbReference>
<reference evidence="2" key="1">
    <citation type="journal article" date="2019" name="Int. J. Syst. Evol. Microbiol.">
        <title>The Global Catalogue of Microorganisms (GCM) 10K type strain sequencing project: providing services to taxonomists for standard genome sequencing and annotation.</title>
        <authorList>
            <consortium name="The Broad Institute Genomics Platform"/>
            <consortium name="The Broad Institute Genome Sequencing Center for Infectious Disease"/>
            <person name="Wu L."/>
            <person name="Ma J."/>
        </authorList>
    </citation>
    <scope>NUCLEOTIDE SEQUENCE [LARGE SCALE GENOMIC DNA]</scope>
    <source>
        <strain evidence="2">KACC 11299</strain>
    </source>
</reference>
<sequence>MEKLSTEQYLQATDFLKSKARPLEKALFEFEFENGSREQVLEELKVYQSEDGGFGNGLEPDFRCEASSALATTIGLQHLIRIGADESEPMVQKAIQYALNTFDEEKVGWEIVPKEVENAPRAIWWNYGGDWPWGNPSAEMTGLLHHYKGLVPEDFLEKLKGHAVEYINEEATNDFHELQCLVKLMKELPVEEAEKIAVRVREIARHSVTTNPDKWHDYCLLPLQVVSSPASFLYEDFKEIIPANIRHLASNQAEDGSWKPAWAWGRYEDVWETAKQEWSGVLTLDNLKVLRAFDAIS</sequence>
<evidence type="ECO:0008006" key="3">
    <source>
        <dbReference type="Google" id="ProtNLM"/>
    </source>
</evidence>
<protein>
    <recommendedName>
        <fullName evidence="3">Prenyltransferase and squalene oxidase repeat-containing protein</fullName>
    </recommendedName>
</protein>
<name>A0ABW0TVT5_9BACL</name>
<keyword evidence="2" id="KW-1185">Reference proteome</keyword>
<dbReference type="EMBL" id="JBHSNP010000002">
    <property type="protein sequence ID" value="MFC5602055.1"/>
    <property type="molecule type" value="Genomic_DNA"/>
</dbReference>
<proteinExistence type="predicted"/>
<dbReference type="Proteomes" id="UP001596071">
    <property type="component" value="Unassembled WGS sequence"/>
</dbReference>
<accession>A0ABW0TVT5</accession>